<comment type="catalytic activity">
    <reaction evidence="33">
        <text>2-oxohexanoate + N(omega),N(omega)-dimethyl-L-arginine = L-2-aminohexanoate + 5-(3,3-dimethylguanidino)-2-oxopentanoate</text>
        <dbReference type="Rhea" id="RHEA:77363"/>
        <dbReference type="ChEBI" id="CHEBI:35177"/>
        <dbReference type="ChEBI" id="CHEBI:58326"/>
        <dbReference type="ChEBI" id="CHEBI:58455"/>
        <dbReference type="ChEBI" id="CHEBI:197301"/>
    </reaction>
</comment>
<dbReference type="PANTHER" id="PTHR45688">
    <property type="match status" value="1"/>
</dbReference>
<dbReference type="Gene3D" id="3.40.640.10">
    <property type="entry name" value="Type I PLP-dependent aspartate aminotransferase-like (Major domain)"/>
    <property type="match status" value="1"/>
</dbReference>
<evidence type="ECO:0000256" key="34">
    <source>
        <dbReference type="ARBA" id="ARBA00048560"/>
    </source>
</evidence>
<accession>A0A0K8THH4</accession>
<comment type="catalytic activity">
    <reaction evidence="34">
        <text>N(omega),N(omega)-dimethyl-L-arginine + 2-oxobutanoate = 5-(3,3-dimethylguanidino)-2-oxopentanoate + (2S)-2-aminobutanoate</text>
        <dbReference type="Rhea" id="RHEA:77351"/>
        <dbReference type="ChEBI" id="CHEBI:16763"/>
        <dbReference type="ChEBI" id="CHEBI:58326"/>
        <dbReference type="ChEBI" id="CHEBI:74359"/>
        <dbReference type="ChEBI" id="CHEBI:197301"/>
    </reaction>
</comment>
<evidence type="ECO:0000256" key="9">
    <source>
        <dbReference type="ARBA" id="ARBA00022946"/>
    </source>
</evidence>
<dbReference type="EC" id="2.6.1.44" evidence="5"/>
<comment type="catalytic activity">
    <reaction evidence="32">
        <text>L-ornithine + glyoxylate = 5-amino-2-oxopentanoate + glycine</text>
        <dbReference type="Rhea" id="RHEA:77331"/>
        <dbReference type="ChEBI" id="CHEBI:36655"/>
        <dbReference type="ChEBI" id="CHEBI:46911"/>
        <dbReference type="ChEBI" id="CHEBI:57305"/>
        <dbReference type="ChEBI" id="CHEBI:58802"/>
    </reaction>
</comment>
<evidence type="ECO:0000256" key="36">
    <source>
        <dbReference type="ARBA" id="ARBA00048916"/>
    </source>
</evidence>
<evidence type="ECO:0000256" key="31">
    <source>
        <dbReference type="ARBA" id="ARBA00047892"/>
    </source>
</evidence>
<dbReference type="CDD" id="cd00610">
    <property type="entry name" value="OAT_like"/>
    <property type="match status" value="1"/>
</dbReference>
<evidence type="ECO:0000256" key="6">
    <source>
        <dbReference type="ARBA" id="ARBA00022576"/>
    </source>
</evidence>
<evidence type="ECO:0000256" key="7">
    <source>
        <dbReference type="ARBA" id="ARBA00022679"/>
    </source>
</evidence>
<dbReference type="FunFam" id="3.40.640.10:FF:000055">
    <property type="entry name" value="Alanine--glyoxylate aminotransferase 2, mitochondrial"/>
    <property type="match status" value="1"/>
</dbReference>
<evidence type="ECO:0000256" key="3">
    <source>
        <dbReference type="ARBA" id="ARBA00008954"/>
    </source>
</evidence>
<comment type="subcellular location">
    <subcellularLocation>
        <location evidence="2">Mitochondrion</location>
    </subcellularLocation>
</comment>
<evidence type="ECO:0000256" key="8">
    <source>
        <dbReference type="ARBA" id="ARBA00022898"/>
    </source>
</evidence>
<dbReference type="EC" id="2.6.1.18" evidence="28"/>
<evidence type="ECO:0000256" key="16">
    <source>
        <dbReference type="ARBA" id="ARBA00042611"/>
    </source>
</evidence>
<comment type="catalytic activity">
    <reaction evidence="19">
        <text>(2S)-2-aminobutanoate + glyoxylate = 2-oxobutanoate + glycine</text>
        <dbReference type="Rhea" id="RHEA:77339"/>
        <dbReference type="ChEBI" id="CHEBI:16763"/>
        <dbReference type="ChEBI" id="CHEBI:36655"/>
        <dbReference type="ChEBI" id="CHEBI:57305"/>
        <dbReference type="ChEBI" id="CHEBI:74359"/>
    </reaction>
</comment>
<dbReference type="EC" id="2.6.1.40" evidence="12"/>
<name>A0A0K8THH4_LYGHE</name>
<evidence type="ECO:0000256" key="15">
    <source>
        <dbReference type="ARBA" id="ARBA00041845"/>
    </source>
</evidence>
<keyword evidence="9" id="KW-0809">Transit peptide</keyword>
<comment type="catalytic activity">
    <reaction evidence="11">
        <text>glyoxylate + L-alanine = glycine + pyruvate</text>
        <dbReference type="Rhea" id="RHEA:24248"/>
        <dbReference type="ChEBI" id="CHEBI:15361"/>
        <dbReference type="ChEBI" id="CHEBI:36655"/>
        <dbReference type="ChEBI" id="CHEBI:57305"/>
        <dbReference type="ChEBI" id="CHEBI:57972"/>
        <dbReference type="EC" id="2.6.1.44"/>
    </reaction>
    <physiologicalReaction direction="left-to-right" evidence="11">
        <dbReference type="Rhea" id="RHEA:24249"/>
    </physiologicalReaction>
</comment>
<comment type="catalytic activity">
    <reaction evidence="27">
        <text>2-oxopentanoate + N(omega),N(omega)-dimethyl-L-arginine = 5-(3,3-dimethylguanidino)-2-oxopentanoate + L-2-aminopentanoate</text>
        <dbReference type="Rhea" id="RHEA:77359"/>
        <dbReference type="ChEBI" id="CHEBI:28644"/>
        <dbReference type="ChEBI" id="CHEBI:58326"/>
        <dbReference type="ChEBI" id="CHEBI:58441"/>
        <dbReference type="ChEBI" id="CHEBI:197301"/>
    </reaction>
</comment>
<evidence type="ECO:0000256" key="33">
    <source>
        <dbReference type="ARBA" id="ARBA00048500"/>
    </source>
</evidence>
<comment type="function">
    <text evidence="38">Multifunctional aminotransferase with a broad substrate specificity. Catalyzes the conversion of glyoxylate to glycine using alanine as the amino donor. Catalyzes metabolism of not L- but the D-isomer of D-beta-aminoisobutyric acid to generate 2-methyl-3-oxopropanoate and alanine. Catalyzes the transfer of the amino group from beta-alanine to pyruvate to yield L-alanine and 3-oxopropanoate. Can metabolize NG-monomethyl-L-arginine (NMMA), asymmetric NG,NG-dimethyl-L-arginine (ADMA) and symmetric NG,N'G-dimethyl-L-arginine (SDMA). ADMA is a potent inhibitor of nitric-oxide (NO) synthase, and this activity provides mechanism through which the kidney regulates blood pressure.</text>
</comment>
<dbReference type="InterPro" id="IPR015424">
    <property type="entry name" value="PyrdxlP-dep_Trfase"/>
</dbReference>
<evidence type="ECO:0000313" key="42">
    <source>
        <dbReference type="EMBL" id="JAQ09714.1"/>
    </source>
</evidence>
<dbReference type="EMBL" id="GDHC01020519">
    <property type="protein sequence ID" value="JAP98109.1"/>
    <property type="molecule type" value="Transcribed_RNA"/>
</dbReference>
<dbReference type="Pfam" id="PF00202">
    <property type="entry name" value="Aminotran_3"/>
    <property type="match status" value="1"/>
</dbReference>
<dbReference type="GO" id="GO:0047305">
    <property type="term" value="F:(R)-3-amino-2-methylpropionate-pyruvate transaminase activity"/>
    <property type="evidence" value="ECO:0007669"/>
    <property type="project" value="UniProtKB-EC"/>
</dbReference>
<reference evidence="41" key="2">
    <citation type="journal article" date="2016" name="Gigascience">
        <title>De novo construction of an expanded transcriptome assembly for the western tarnished plant bug, Lygus hesperus.</title>
        <authorList>
            <person name="Tassone E.E."/>
            <person name="Geib S.M."/>
            <person name="Hall B."/>
            <person name="Fabrick J.A."/>
            <person name="Brent C.S."/>
            <person name="Hull J.J."/>
        </authorList>
    </citation>
    <scope>NUCLEOTIDE SEQUENCE</scope>
</reference>
<comment type="catalytic activity">
    <reaction evidence="20">
        <text>(R)-3-amino-2-methylpropanoate + pyruvate = 2-methyl-3-oxopropanoate + L-alanine</text>
        <dbReference type="Rhea" id="RHEA:18393"/>
        <dbReference type="ChEBI" id="CHEBI:15361"/>
        <dbReference type="ChEBI" id="CHEBI:57700"/>
        <dbReference type="ChEBI" id="CHEBI:57731"/>
        <dbReference type="ChEBI" id="CHEBI:57972"/>
        <dbReference type="EC" id="2.6.1.40"/>
    </reaction>
    <physiologicalReaction direction="left-to-right" evidence="20">
        <dbReference type="Rhea" id="RHEA:18394"/>
    </physiologicalReaction>
</comment>
<keyword evidence="6 41" id="KW-0032">Aminotransferase</keyword>
<dbReference type="EMBL" id="GDHC01008915">
    <property type="protein sequence ID" value="JAQ09714.1"/>
    <property type="molecule type" value="Transcribed_RNA"/>
</dbReference>
<gene>
    <name evidence="42" type="primary">AGXT2_1</name>
    <name evidence="41" type="synonym">AGXT2_0</name>
    <name evidence="41" type="ORF">g.82601</name>
    <name evidence="42" type="ORF">g.82602</name>
</gene>
<dbReference type="SUPFAM" id="SSF53383">
    <property type="entry name" value="PLP-dependent transferases"/>
    <property type="match status" value="1"/>
</dbReference>
<evidence type="ECO:0000256" key="30">
    <source>
        <dbReference type="ARBA" id="ARBA00044258"/>
    </source>
</evidence>
<reference evidence="40" key="1">
    <citation type="submission" date="2014-09" db="EMBL/GenBank/DDBJ databases">
        <authorList>
            <person name="Magalhaes I.L.F."/>
            <person name="Oliveira U."/>
            <person name="Santos F.R."/>
            <person name="Vidigal T.H.D.A."/>
            <person name="Brescovit A.D."/>
            <person name="Santos A.J."/>
        </authorList>
    </citation>
    <scope>NUCLEOTIDE SEQUENCE</scope>
</reference>
<evidence type="ECO:0000256" key="20">
    <source>
        <dbReference type="ARBA" id="ARBA00043726"/>
    </source>
</evidence>
<dbReference type="InterPro" id="IPR005814">
    <property type="entry name" value="Aminotrans_3"/>
</dbReference>
<comment type="catalytic activity">
    <reaction evidence="25">
        <text>N(omega),N('omega)-dimethyl-L-arginine + pyruvate = 5-(3,3'-dimethylguanidino)-2-oxopentanoate + L-alanine</text>
        <dbReference type="Rhea" id="RHEA:77307"/>
        <dbReference type="ChEBI" id="CHEBI:15361"/>
        <dbReference type="ChEBI" id="CHEBI:57972"/>
        <dbReference type="ChEBI" id="CHEBI:197308"/>
        <dbReference type="ChEBI" id="CHEBI:197310"/>
    </reaction>
</comment>
<evidence type="ECO:0000256" key="23">
    <source>
        <dbReference type="ARBA" id="ARBA00043758"/>
    </source>
</evidence>
<keyword evidence="10" id="KW-0496">Mitochondrion</keyword>
<dbReference type="GO" id="GO:0009436">
    <property type="term" value="P:glyoxylate catabolic process"/>
    <property type="evidence" value="ECO:0007669"/>
    <property type="project" value="TreeGrafter"/>
</dbReference>
<comment type="catalytic activity">
    <reaction evidence="31">
        <text>N(omega),N(omega)-dimethyl-L-arginine + glyoxylate = 5-(3,3-dimethylguanidino)-2-oxopentanoate + glycine</text>
        <dbReference type="Rhea" id="RHEA:77311"/>
        <dbReference type="ChEBI" id="CHEBI:36655"/>
        <dbReference type="ChEBI" id="CHEBI:57305"/>
        <dbReference type="ChEBI" id="CHEBI:58326"/>
        <dbReference type="ChEBI" id="CHEBI:197301"/>
    </reaction>
</comment>
<evidence type="ECO:0000256" key="32">
    <source>
        <dbReference type="ARBA" id="ARBA00048264"/>
    </source>
</evidence>
<comment type="catalytic activity">
    <reaction evidence="22">
        <text>2-oxobutanoate + L-alanine = (2S)-2-aminobutanoate + pyruvate</text>
        <dbReference type="Rhea" id="RHEA:77355"/>
        <dbReference type="ChEBI" id="CHEBI:15361"/>
        <dbReference type="ChEBI" id="CHEBI:16763"/>
        <dbReference type="ChEBI" id="CHEBI:57972"/>
        <dbReference type="ChEBI" id="CHEBI:74359"/>
        <dbReference type="EC" id="2.6.1.44"/>
    </reaction>
</comment>
<dbReference type="InterPro" id="IPR049704">
    <property type="entry name" value="Aminotrans_3_PPA_site"/>
</dbReference>
<evidence type="ECO:0000313" key="41">
    <source>
        <dbReference type="EMBL" id="JAP98109.1"/>
    </source>
</evidence>
<sequence length="499" mass="55319">MFSRVTRSGLRVAQCAENARKFSKKPEMERPVMPSCDVEPVAYKGPDFNSVQKIKEDHIVPCIQTYYKEPLLIHQGHMQWLFDYKGKRYLDMFGGIVTISVGHCHPKVNKAAQQQMNTLWHTTNVYMHPKLYEYAEKLTSKFPDELQVVYFVNSGSEANDLAMLLARVYTGNYDIVSLQNGYHGVSPYCMGLTAMSTWKFNIPTKLGLTHAMVPDPYKGLFGGSKCRDSPVQALRDCSCPEGSCSAAQSYYESMEETFKYSIPRGKVAAFFAESIQGVGGVVQYPKGFLKKVYELVRSNGGLCVADEVQTGFGRTGDHFWGFESHGVVPDIVTLAKGVGNGYPLAAVVTSNKISRALGHANHFNTFGGNPVACSIGIATLEAIEEEKLQKNSKIVGTYLLKGLEKLRDEFEIVGDVRGKGLMIGVELVKDRKSKQPLAAKHVADLWETCKDLGVLLGRGGFNGNVFRIKPPMCITREDADFTLQVLRYALVKLVKSSKV</sequence>
<evidence type="ECO:0000256" key="19">
    <source>
        <dbReference type="ARBA" id="ARBA00043679"/>
    </source>
</evidence>
<comment type="subunit">
    <text evidence="4">Homotetramer.</text>
</comment>
<evidence type="ECO:0000256" key="5">
    <source>
        <dbReference type="ARBA" id="ARBA00013049"/>
    </source>
</evidence>
<organism evidence="40">
    <name type="scientific">Lygus hesperus</name>
    <name type="common">Western plant bug</name>
    <dbReference type="NCBI Taxonomy" id="30085"/>
    <lineage>
        <taxon>Eukaryota</taxon>
        <taxon>Metazoa</taxon>
        <taxon>Ecdysozoa</taxon>
        <taxon>Arthropoda</taxon>
        <taxon>Hexapoda</taxon>
        <taxon>Insecta</taxon>
        <taxon>Pterygota</taxon>
        <taxon>Neoptera</taxon>
        <taxon>Paraneoptera</taxon>
        <taxon>Hemiptera</taxon>
        <taxon>Heteroptera</taxon>
        <taxon>Panheteroptera</taxon>
        <taxon>Cimicomorpha</taxon>
        <taxon>Miridae</taxon>
        <taxon>Mirini</taxon>
        <taxon>Lygus</taxon>
    </lineage>
</organism>
<dbReference type="GO" id="GO:0005739">
    <property type="term" value="C:mitochondrion"/>
    <property type="evidence" value="ECO:0007669"/>
    <property type="project" value="UniProtKB-SubCell"/>
</dbReference>
<evidence type="ECO:0000256" key="17">
    <source>
        <dbReference type="ARBA" id="ARBA00042669"/>
    </source>
</evidence>
<evidence type="ECO:0000256" key="10">
    <source>
        <dbReference type="ARBA" id="ARBA00023128"/>
    </source>
</evidence>
<evidence type="ECO:0000256" key="14">
    <source>
        <dbReference type="ARBA" id="ARBA00041662"/>
    </source>
</evidence>
<comment type="catalytic activity">
    <reaction evidence="21">
        <text>N(omega),N(omega)-dimethyl-L-arginine + oxaloacetate = 5-(3,3-dimethylguanidino)-2-oxopentanoate + L-aspartate</text>
        <dbReference type="Rhea" id="RHEA:77343"/>
        <dbReference type="ChEBI" id="CHEBI:16452"/>
        <dbReference type="ChEBI" id="CHEBI:29991"/>
        <dbReference type="ChEBI" id="CHEBI:58326"/>
        <dbReference type="ChEBI" id="CHEBI:197301"/>
    </reaction>
</comment>
<comment type="catalytic activity">
    <reaction evidence="37">
        <text>N(omega),N('omega)-dimethyl-L-arginine + glyoxylate = 5-(3,3'-dimethylguanidino)-2-oxopentanoate + glycine</text>
        <dbReference type="Rhea" id="RHEA:77315"/>
        <dbReference type="ChEBI" id="CHEBI:36655"/>
        <dbReference type="ChEBI" id="CHEBI:57305"/>
        <dbReference type="ChEBI" id="CHEBI:197308"/>
        <dbReference type="ChEBI" id="CHEBI:197310"/>
    </reaction>
</comment>
<dbReference type="InterPro" id="IPR015422">
    <property type="entry name" value="PyrdxlP-dep_Trfase_small"/>
</dbReference>
<evidence type="ECO:0000256" key="38">
    <source>
        <dbReference type="ARBA" id="ARBA00058068"/>
    </source>
</evidence>
<keyword evidence="8 39" id="KW-0663">Pyridoxal phosphate</keyword>
<evidence type="ECO:0000256" key="29">
    <source>
        <dbReference type="ARBA" id="ARBA00044257"/>
    </source>
</evidence>
<evidence type="ECO:0000256" key="28">
    <source>
        <dbReference type="ARBA" id="ARBA00044055"/>
    </source>
</evidence>
<evidence type="ECO:0000256" key="12">
    <source>
        <dbReference type="ARBA" id="ARBA00039130"/>
    </source>
</evidence>
<evidence type="ECO:0000256" key="37">
    <source>
        <dbReference type="ARBA" id="ARBA00049480"/>
    </source>
</evidence>
<comment type="catalytic activity">
    <reaction evidence="26">
        <text>3-oxopropanoate + L-alanine = beta-alanine + pyruvate</text>
        <dbReference type="Rhea" id="RHEA:14077"/>
        <dbReference type="ChEBI" id="CHEBI:15361"/>
        <dbReference type="ChEBI" id="CHEBI:33190"/>
        <dbReference type="ChEBI" id="CHEBI:57966"/>
        <dbReference type="ChEBI" id="CHEBI:57972"/>
        <dbReference type="EC" id="2.6.1.18"/>
    </reaction>
    <physiologicalReaction direction="right-to-left" evidence="26">
        <dbReference type="Rhea" id="RHEA:14079"/>
    </physiologicalReaction>
</comment>
<evidence type="ECO:0000256" key="11">
    <source>
        <dbReference type="ARBA" id="ARBA00033660"/>
    </source>
</evidence>
<dbReference type="PIRSF" id="PIRSF000521">
    <property type="entry name" value="Transaminase_4ab_Lys_Orn"/>
    <property type="match status" value="1"/>
</dbReference>
<evidence type="ECO:0000256" key="18">
    <source>
        <dbReference type="ARBA" id="ARBA00043669"/>
    </source>
</evidence>
<dbReference type="InterPro" id="IPR015421">
    <property type="entry name" value="PyrdxlP-dep_Trfase_major"/>
</dbReference>
<evidence type="ECO:0000256" key="25">
    <source>
        <dbReference type="ARBA" id="ARBA00043798"/>
    </source>
</evidence>
<dbReference type="GO" id="GO:0030170">
    <property type="term" value="F:pyridoxal phosphate binding"/>
    <property type="evidence" value="ECO:0007669"/>
    <property type="project" value="InterPro"/>
</dbReference>
<comment type="catalytic activity">
    <reaction evidence="36">
        <text>oxaloacetate + L-alanine = L-aspartate + pyruvate</text>
        <dbReference type="Rhea" id="RHEA:77347"/>
        <dbReference type="ChEBI" id="CHEBI:15361"/>
        <dbReference type="ChEBI" id="CHEBI:16452"/>
        <dbReference type="ChEBI" id="CHEBI:29991"/>
        <dbReference type="ChEBI" id="CHEBI:57972"/>
    </reaction>
</comment>
<comment type="catalytic activity">
    <reaction evidence="24">
        <text>L-ornithine + pyruvate = 5-amino-2-oxopentanoate + L-alanine</text>
        <dbReference type="Rhea" id="RHEA:77327"/>
        <dbReference type="ChEBI" id="CHEBI:15361"/>
        <dbReference type="ChEBI" id="CHEBI:46911"/>
        <dbReference type="ChEBI" id="CHEBI:57972"/>
        <dbReference type="ChEBI" id="CHEBI:58802"/>
    </reaction>
</comment>
<evidence type="ECO:0000256" key="26">
    <source>
        <dbReference type="ARBA" id="ARBA00043825"/>
    </source>
</evidence>
<dbReference type="EMBL" id="GBRD01001221">
    <property type="protein sequence ID" value="JAG64600.1"/>
    <property type="molecule type" value="Transcribed_RNA"/>
</dbReference>
<evidence type="ECO:0000256" key="39">
    <source>
        <dbReference type="RuleBase" id="RU003560"/>
    </source>
</evidence>
<dbReference type="PROSITE" id="PS00600">
    <property type="entry name" value="AA_TRANSFER_CLASS_3"/>
    <property type="match status" value="1"/>
</dbReference>
<proteinExistence type="inferred from homology"/>
<evidence type="ECO:0000256" key="2">
    <source>
        <dbReference type="ARBA" id="ARBA00004173"/>
    </source>
</evidence>
<dbReference type="GO" id="GO:0016223">
    <property type="term" value="F:beta-alanine:pyruvate transaminase activity"/>
    <property type="evidence" value="ECO:0007669"/>
    <property type="project" value="UniProtKB-EC"/>
</dbReference>
<comment type="cofactor">
    <cofactor evidence="1">
        <name>pyridoxal 5'-phosphate</name>
        <dbReference type="ChEBI" id="CHEBI:597326"/>
    </cofactor>
</comment>
<evidence type="ECO:0000256" key="1">
    <source>
        <dbReference type="ARBA" id="ARBA00001933"/>
    </source>
</evidence>
<dbReference type="GO" id="GO:0019481">
    <property type="term" value="P:L-alanine catabolic process, by transamination"/>
    <property type="evidence" value="ECO:0007669"/>
    <property type="project" value="TreeGrafter"/>
</dbReference>
<comment type="catalytic activity">
    <reaction evidence="23">
        <text>N(omega)-methyl-L-arginine + pyruvate = 5-(3-methylguanidino)-2-oxopentanoate + L-alanine</text>
        <dbReference type="Rhea" id="RHEA:77319"/>
        <dbReference type="ChEBI" id="CHEBI:15361"/>
        <dbReference type="ChEBI" id="CHEBI:57972"/>
        <dbReference type="ChEBI" id="CHEBI:114953"/>
        <dbReference type="ChEBI" id="CHEBI:197314"/>
    </reaction>
</comment>
<dbReference type="GO" id="GO:0008453">
    <property type="term" value="F:alanine-glyoxylate transaminase activity"/>
    <property type="evidence" value="ECO:0007669"/>
    <property type="project" value="UniProtKB-EC"/>
</dbReference>
<evidence type="ECO:0000256" key="13">
    <source>
        <dbReference type="ARBA" id="ARBA00039862"/>
    </source>
</evidence>
<dbReference type="PANTHER" id="PTHR45688:SF3">
    <property type="entry name" value="ALANINE--GLYOXYLATE AMINOTRANSFERASE 2, MITOCHONDRIAL"/>
    <property type="match status" value="1"/>
</dbReference>
<evidence type="ECO:0000256" key="4">
    <source>
        <dbReference type="ARBA" id="ARBA00011881"/>
    </source>
</evidence>
<dbReference type="Gene3D" id="3.90.1150.10">
    <property type="entry name" value="Aspartate Aminotransferase, domain 1"/>
    <property type="match status" value="1"/>
</dbReference>
<evidence type="ECO:0000313" key="40">
    <source>
        <dbReference type="EMBL" id="JAG64600.1"/>
    </source>
</evidence>
<evidence type="ECO:0000256" key="24">
    <source>
        <dbReference type="ARBA" id="ARBA00043777"/>
    </source>
</evidence>
<evidence type="ECO:0000256" key="21">
    <source>
        <dbReference type="ARBA" id="ARBA00043749"/>
    </source>
</evidence>
<evidence type="ECO:0000256" key="35">
    <source>
        <dbReference type="ARBA" id="ARBA00048760"/>
    </source>
</evidence>
<evidence type="ECO:0000256" key="27">
    <source>
        <dbReference type="ARBA" id="ARBA00043826"/>
    </source>
</evidence>
<comment type="catalytic activity">
    <reaction evidence="35">
        <text>N(omega)-methyl-L-arginine + glyoxylate = 5-(3-methylguanidino)-2-oxopentanoate + glycine</text>
        <dbReference type="Rhea" id="RHEA:77323"/>
        <dbReference type="ChEBI" id="CHEBI:36655"/>
        <dbReference type="ChEBI" id="CHEBI:57305"/>
        <dbReference type="ChEBI" id="CHEBI:114953"/>
        <dbReference type="ChEBI" id="CHEBI:197314"/>
    </reaction>
</comment>
<keyword evidence="7 41" id="KW-0808">Transferase</keyword>
<comment type="similarity">
    <text evidence="3 39">Belongs to the class-III pyridoxal-phosphate-dependent aminotransferase family.</text>
</comment>
<evidence type="ECO:0000256" key="22">
    <source>
        <dbReference type="ARBA" id="ARBA00043751"/>
    </source>
</evidence>
<comment type="catalytic activity">
    <reaction evidence="18">
        <text>N(omega),N(omega)-dimethyl-L-arginine + pyruvate = 5-(3,3-dimethylguanidino)-2-oxopentanoate + L-alanine</text>
        <dbReference type="Rhea" id="RHEA:77303"/>
        <dbReference type="ChEBI" id="CHEBI:15361"/>
        <dbReference type="ChEBI" id="CHEBI:57972"/>
        <dbReference type="ChEBI" id="CHEBI:58326"/>
        <dbReference type="ChEBI" id="CHEBI:197301"/>
    </reaction>
</comment>
<dbReference type="AlphaFoldDB" id="A0A0K8THH4"/>
<protein>
    <recommendedName>
        <fullName evidence="13">Alanine--glyoxylate aminotransferase 2, mitochondrial</fullName>
        <ecNumber evidence="28">2.6.1.18</ecNumber>
        <ecNumber evidence="12">2.6.1.40</ecNumber>
        <ecNumber evidence="5">2.6.1.44</ecNumber>
    </recommendedName>
    <alternativeName>
        <fullName evidence="14">(R)-3-amino-2-methylpropionate--pyruvate transaminase</fullName>
    </alternativeName>
    <alternativeName>
        <fullName evidence="16">Beta-ALAAT II</fullName>
    </alternativeName>
    <alternativeName>
        <fullName evidence="17">Beta-alanine-pyruvate aminotransferase</fullName>
    </alternativeName>
    <alternativeName>
        <fullName evidence="30">D-3-aminoisobutyrate-pyruvate aminotransferase</fullName>
    </alternativeName>
    <alternativeName>
        <fullName evidence="15">D-AIBAT</fullName>
    </alternativeName>
    <alternativeName>
        <fullName evidence="29">D-beta-aminoisobutyrate-pyruvate aminotransferase</fullName>
    </alternativeName>
</protein>